<keyword evidence="2" id="KW-0805">Transcription regulation</keyword>
<dbReference type="PATRIC" id="fig|566551.4.peg.75"/>
<dbReference type="GO" id="GO:0043565">
    <property type="term" value="F:sequence-specific DNA binding"/>
    <property type="evidence" value="ECO:0007669"/>
    <property type="project" value="TreeGrafter"/>
</dbReference>
<dbReference type="GO" id="GO:0003700">
    <property type="term" value="F:DNA-binding transcription factor activity"/>
    <property type="evidence" value="ECO:0007669"/>
    <property type="project" value="InterPro"/>
</dbReference>
<dbReference type="InterPro" id="IPR058163">
    <property type="entry name" value="LysR-type_TF_proteobact-type"/>
</dbReference>
<evidence type="ECO:0000256" key="2">
    <source>
        <dbReference type="ARBA" id="ARBA00023015"/>
    </source>
</evidence>
<evidence type="ECO:0000313" key="7">
    <source>
        <dbReference type="Proteomes" id="UP000014585"/>
    </source>
</evidence>
<dbReference type="Pfam" id="PF03466">
    <property type="entry name" value="LysR_substrate"/>
    <property type="match status" value="1"/>
</dbReference>
<dbReference type="Proteomes" id="UP000014585">
    <property type="component" value="Unassembled WGS sequence"/>
</dbReference>
<dbReference type="GO" id="GO:0006351">
    <property type="term" value="P:DNA-templated transcription"/>
    <property type="evidence" value="ECO:0007669"/>
    <property type="project" value="TreeGrafter"/>
</dbReference>
<dbReference type="EMBL" id="ATDT01000003">
    <property type="protein sequence ID" value="EPF20357.1"/>
    <property type="molecule type" value="Genomic_DNA"/>
</dbReference>
<dbReference type="SUPFAM" id="SSF46785">
    <property type="entry name" value="Winged helix' DNA-binding domain"/>
    <property type="match status" value="1"/>
</dbReference>
<dbReference type="InterPro" id="IPR036388">
    <property type="entry name" value="WH-like_DNA-bd_sf"/>
</dbReference>
<keyword evidence="3" id="KW-0238">DNA-binding</keyword>
<dbReference type="InterPro" id="IPR036390">
    <property type="entry name" value="WH_DNA-bd_sf"/>
</dbReference>
<name>S3JJM1_9ENTR</name>
<protein>
    <submittedName>
        <fullName evidence="6">LysR substrate binding domain protein</fullName>
    </submittedName>
</protein>
<dbReference type="SUPFAM" id="SSF53850">
    <property type="entry name" value="Periplasmic binding protein-like II"/>
    <property type="match status" value="1"/>
</dbReference>
<dbReference type="STRING" id="566551.HMPREF0201_00083"/>
<evidence type="ECO:0000256" key="4">
    <source>
        <dbReference type="ARBA" id="ARBA00023163"/>
    </source>
</evidence>
<evidence type="ECO:0000256" key="3">
    <source>
        <dbReference type="ARBA" id="ARBA00023125"/>
    </source>
</evidence>
<dbReference type="CDD" id="cd08472">
    <property type="entry name" value="PBP2_CrgA_like_3"/>
    <property type="match status" value="1"/>
</dbReference>
<dbReference type="Gene3D" id="1.10.10.10">
    <property type="entry name" value="Winged helix-like DNA-binding domain superfamily/Winged helix DNA-binding domain"/>
    <property type="match status" value="1"/>
</dbReference>
<proteinExistence type="inferred from homology"/>
<reference evidence="6 7" key="1">
    <citation type="submission" date="2013-04" db="EMBL/GenBank/DDBJ databases">
        <authorList>
            <person name="Weinstock G."/>
            <person name="Sodergren E."/>
            <person name="Lobos E.A."/>
            <person name="Fulton L."/>
            <person name="Fulton R."/>
            <person name="Courtney L."/>
            <person name="Fronick C."/>
            <person name="O'Laughlin M."/>
            <person name="Godfrey J."/>
            <person name="Wilson R.M."/>
            <person name="Miner T."/>
            <person name="Farmer C."/>
            <person name="Delehaunty K."/>
            <person name="Cordes M."/>
            <person name="Minx P."/>
            <person name="Tomlinson C."/>
            <person name="Chen J."/>
            <person name="Wollam A."/>
            <person name="Pepin K.H."/>
            <person name="Palsikar V.B."/>
            <person name="Zhang X."/>
            <person name="Suruliraj S."/>
            <person name="Perna N.T."/>
            <person name="Plunkett G."/>
            <person name="Warren W."/>
            <person name="Mitreva M."/>
            <person name="Mardis E.R."/>
            <person name="Wilson R.K."/>
        </authorList>
    </citation>
    <scope>NUCLEOTIDE SEQUENCE [LARGE SCALE GENOMIC DNA]</scope>
    <source>
        <strain evidence="6 7">DSM 4568</strain>
    </source>
</reference>
<sequence>MEDSMDKLEAMRVYRHVVETQSFSRASELLGLPRSTVSRMIKDLENSLAVQLLQRTTRKLSVTSDGQNYYAECKKILGDIAALESSFPGKAGQPRGRFKIGMPQSLARHCILPGVAEFLERYPELELILCSSDRVVDLIQEGFDCVIRTGSVEDSTTLVARQLAQFKWSVLASPQYIARHGKPARLEDLKNHHAVGYLIHSTGRTTEWSFIDKSGVVPVRMNETLTVDDTDAYIQAGLQGIGLIRVASYLVKHYVKAGELHPCLEEHAVDMPLFLVYPQSRHVSPAIRAFYDWSKMMLGMQIGGATG</sequence>
<dbReference type="AlphaFoldDB" id="S3JJM1"/>
<dbReference type="Gene3D" id="3.40.190.290">
    <property type="match status" value="1"/>
</dbReference>
<comment type="caution">
    <text evidence="6">The sequence shown here is derived from an EMBL/GenBank/DDBJ whole genome shotgun (WGS) entry which is preliminary data.</text>
</comment>
<evidence type="ECO:0000259" key="5">
    <source>
        <dbReference type="PROSITE" id="PS50931"/>
    </source>
</evidence>
<organism evidence="6 7">
    <name type="scientific">Cedecea davisae DSM 4568</name>
    <dbReference type="NCBI Taxonomy" id="566551"/>
    <lineage>
        <taxon>Bacteria</taxon>
        <taxon>Pseudomonadati</taxon>
        <taxon>Pseudomonadota</taxon>
        <taxon>Gammaproteobacteria</taxon>
        <taxon>Enterobacterales</taxon>
        <taxon>Enterobacteriaceae</taxon>
        <taxon>Cedecea</taxon>
    </lineage>
</organism>
<accession>S3JJM1</accession>
<dbReference type="PROSITE" id="PS50931">
    <property type="entry name" value="HTH_LYSR"/>
    <property type="match status" value="1"/>
</dbReference>
<dbReference type="InterPro" id="IPR000847">
    <property type="entry name" value="LysR_HTH_N"/>
</dbReference>
<gene>
    <name evidence="6" type="ORF">HMPREF0201_00083</name>
</gene>
<dbReference type="Pfam" id="PF00126">
    <property type="entry name" value="HTH_1"/>
    <property type="match status" value="1"/>
</dbReference>
<comment type="similarity">
    <text evidence="1">Belongs to the LysR transcriptional regulatory family.</text>
</comment>
<evidence type="ECO:0000256" key="1">
    <source>
        <dbReference type="ARBA" id="ARBA00009437"/>
    </source>
</evidence>
<dbReference type="PANTHER" id="PTHR30537">
    <property type="entry name" value="HTH-TYPE TRANSCRIPTIONAL REGULATOR"/>
    <property type="match status" value="1"/>
</dbReference>
<dbReference type="HOGENOM" id="CLU_039613_16_3_6"/>
<dbReference type="FunFam" id="1.10.10.10:FF:000001">
    <property type="entry name" value="LysR family transcriptional regulator"/>
    <property type="match status" value="1"/>
</dbReference>
<dbReference type="InterPro" id="IPR005119">
    <property type="entry name" value="LysR_subst-bd"/>
</dbReference>
<dbReference type="PANTHER" id="PTHR30537:SF72">
    <property type="entry name" value="LYSR FAMILY TRANSCRIPTIONAL REGULATOR"/>
    <property type="match status" value="1"/>
</dbReference>
<feature type="domain" description="HTH lysR-type" evidence="5">
    <location>
        <begin position="6"/>
        <end position="63"/>
    </location>
</feature>
<evidence type="ECO:0000313" key="6">
    <source>
        <dbReference type="EMBL" id="EPF20357.1"/>
    </source>
</evidence>
<keyword evidence="4" id="KW-0804">Transcription</keyword>